<dbReference type="EMBL" id="JACIEC010000002">
    <property type="protein sequence ID" value="MBB4143927.1"/>
    <property type="molecule type" value="Genomic_DNA"/>
</dbReference>
<evidence type="ECO:0000313" key="10">
    <source>
        <dbReference type="Proteomes" id="UP000519897"/>
    </source>
</evidence>
<dbReference type="InterPro" id="IPR029044">
    <property type="entry name" value="Nucleotide-diphossugar_trans"/>
</dbReference>
<dbReference type="RefSeq" id="WP_062555723.1">
    <property type="nucleotide sequence ID" value="NZ_CP049250.1"/>
</dbReference>
<dbReference type="GO" id="GO:0003983">
    <property type="term" value="F:UTP:glucose-1-phosphate uridylyltransferase activity"/>
    <property type="evidence" value="ECO:0007669"/>
    <property type="project" value="UniProtKB-EC"/>
</dbReference>
<dbReference type="SUPFAM" id="SSF53448">
    <property type="entry name" value="Nucleotide-diphospho-sugar transferases"/>
    <property type="match status" value="1"/>
</dbReference>
<evidence type="ECO:0000256" key="6">
    <source>
        <dbReference type="ARBA" id="ARBA00048128"/>
    </source>
</evidence>
<evidence type="ECO:0000256" key="1">
    <source>
        <dbReference type="ARBA" id="ARBA00006890"/>
    </source>
</evidence>
<sequence>MGQQKIRKAVFPVAGLGTRFLPATKAVPKEMLTVVDKPVIQYVVDEAAAAGIEHFVFVTGRGKGVIEDYFDIQYELEQMLRERNKNAELTLLSDLLPTAGTASFTRQQVPLGLGHAVWCARDIVGNEPFAVLLPDMIMASEKSCLKGMVELYDKTGGNVLAVEECDPELAHKYGIVGMGDKVGEEGFKITQMVEKPAKGTAPSNFFINGRYILQPEIFKILETQERGAGNEIQLTDGMLALAKSQEFSAYHFKGETFDCGAKDGFILANLAFALKRDDIRPLIEGPLKAITSKM</sequence>
<dbReference type="InterPro" id="IPR005771">
    <property type="entry name" value="GalU_uridylyltTrfase_bac/arc"/>
</dbReference>
<keyword evidence="5 7" id="KW-0548">Nucleotidyltransferase</keyword>
<evidence type="ECO:0000256" key="5">
    <source>
        <dbReference type="ARBA" id="ARBA00022695"/>
    </source>
</evidence>
<dbReference type="CDD" id="cd02541">
    <property type="entry name" value="UGPase_prokaryotic"/>
    <property type="match status" value="1"/>
</dbReference>
<evidence type="ECO:0000256" key="3">
    <source>
        <dbReference type="ARBA" id="ARBA00019048"/>
    </source>
</evidence>
<evidence type="ECO:0000259" key="8">
    <source>
        <dbReference type="Pfam" id="PF00483"/>
    </source>
</evidence>
<dbReference type="NCBIfam" id="TIGR01099">
    <property type="entry name" value="galU"/>
    <property type="match status" value="1"/>
</dbReference>
<comment type="caution">
    <text evidence="9">The sequence shown here is derived from an EMBL/GenBank/DDBJ whole genome shotgun (WGS) entry which is preliminary data.</text>
</comment>
<dbReference type="AlphaFoldDB" id="A0A7W6LGV6"/>
<dbReference type="PANTHER" id="PTHR43197">
    <property type="entry name" value="UTP--GLUCOSE-1-PHOSPHATE URIDYLYLTRANSFERASE"/>
    <property type="match status" value="1"/>
</dbReference>
<protein>
    <recommendedName>
        <fullName evidence="3 7">UTP--glucose-1-phosphate uridylyltransferase</fullName>
        <ecNumber evidence="2 7">2.7.7.9</ecNumber>
    </recommendedName>
    <alternativeName>
        <fullName evidence="7">UDP-glucose pyrophosphorylase</fullName>
    </alternativeName>
</protein>
<evidence type="ECO:0000256" key="7">
    <source>
        <dbReference type="RuleBase" id="RU361259"/>
    </source>
</evidence>
<evidence type="ECO:0000256" key="4">
    <source>
        <dbReference type="ARBA" id="ARBA00022679"/>
    </source>
</evidence>
<dbReference type="Gene3D" id="3.90.550.10">
    <property type="entry name" value="Spore Coat Polysaccharide Biosynthesis Protein SpsA, Chain A"/>
    <property type="match status" value="1"/>
</dbReference>
<name>A0A7W6LGV6_9HYPH</name>
<proteinExistence type="inferred from homology"/>
<feature type="domain" description="Nucleotidyl transferase" evidence="8">
    <location>
        <begin position="13"/>
        <end position="270"/>
    </location>
</feature>
<dbReference type="PANTHER" id="PTHR43197:SF1">
    <property type="entry name" value="UTP--GLUCOSE-1-PHOSPHATE URIDYLYLTRANSFERASE"/>
    <property type="match status" value="1"/>
</dbReference>
<dbReference type="Pfam" id="PF00483">
    <property type="entry name" value="NTP_transferase"/>
    <property type="match status" value="1"/>
</dbReference>
<evidence type="ECO:0000256" key="2">
    <source>
        <dbReference type="ARBA" id="ARBA00012415"/>
    </source>
</evidence>
<reference evidence="9 10" key="1">
    <citation type="submission" date="2020-08" db="EMBL/GenBank/DDBJ databases">
        <title>Genomic Encyclopedia of Type Strains, Phase IV (KMG-IV): sequencing the most valuable type-strain genomes for metagenomic binning, comparative biology and taxonomic classification.</title>
        <authorList>
            <person name="Goeker M."/>
        </authorList>
    </citation>
    <scope>NUCLEOTIDE SEQUENCE [LARGE SCALE GENOMIC DNA]</scope>
    <source>
        <strain evidence="9 10">DSM 29514</strain>
    </source>
</reference>
<accession>A0A7W6LGV6</accession>
<gene>
    <name evidence="9" type="ORF">GGQ72_002479</name>
</gene>
<comment type="catalytic activity">
    <reaction evidence="6 7">
        <text>alpha-D-glucose 1-phosphate + UTP + H(+) = UDP-alpha-D-glucose + diphosphate</text>
        <dbReference type="Rhea" id="RHEA:19889"/>
        <dbReference type="ChEBI" id="CHEBI:15378"/>
        <dbReference type="ChEBI" id="CHEBI:33019"/>
        <dbReference type="ChEBI" id="CHEBI:46398"/>
        <dbReference type="ChEBI" id="CHEBI:58601"/>
        <dbReference type="ChEBI" id="CHEBI:58885"/>
        <dbReference type="EC" id="2.7.7.9"/>
    </reaction>
</comment>
<dbReference type="GO" id="GO:0006011">
    <property type="term" value="P:UDP-alpha-D-glucose metabolic process"/>
    <property type="evidence" value="ECO:0007669"/>
    <property type="project" value="InterPro"/>
</dbReference>
<dbReference type="InterPro" id="IPR005835">
    <property type="entry name" value="NTP_transferase_dom"/>
</dbReference>
<organism evidence="9 10">
    <name type="scientific">Rhizobium rhizoryzae</name>
    <dbReference type="NCBI Taxonomy" id="451876"/>
    <lineage>
        <taxon>Bacteria</taxon>
        <taxon>Pseudomonadati</taxon>
        <taxon>Pseudomonadota</taxon>
        <taxon>Alphaproteobacteria</taxon>
        <taxon>Hyphomicrobiales</taxon>
        <taxon>Rhizobiaceae</taxon>
        <taxon>Rhizobium/Agrobacterium group</taxon>
        <taxon>Rhizobium</taxon>
    </lineage>
</organism>
<keyword evidence="10" id="KW-1185">Reference proteome</keyword>
<keyword evidence="4 7" id="KW-0808">Transferase</keyword>
<dbReference type="EC" id="2.7.7.9" evidence="2 7"/>
<dbReference type="Proteomes" id="UP000519897">
    <property type="component" value="Unassembled WGS sequence"/>
</dbReference>
<evidence type="ECO:0000313" key="9">
    <source>
        <dbReference type="EMBL" id="MBB4143927.1"/>
    </source>
</evidence>
<comment type="similarity">
    <text evidence="1 7">Belongs to the UDPGP type 2 family.</text>
</comment>